<dbReference type="RefSeq" id="XP_022100514.1">
    <property type="nucleotide sequence ID" value="XM_022244822.1"/>
</dbReference>
<dbReference type="OrthoDB" id="1933717at2759"/>
<evidence type="ECO:0000313" key="4">
    <source>
        <dbReference type="RefSeq" id="XP_022100514.1"/>
    </source>
</evidence>
<accession>A0A8B7Z4F8</accession>
<dbReference type="InterPro" id="IPR020904">
    <property type="entry name" value="Sc_DH/Rdtase_CS"/>
</dbReference>
<dbReference type="RefSeq" id="XP_022100513.1">
    <property type="nucleotide sequence ID" value="XM_022244821.1"/>
</dbReference>
<dbReference type="Gene3D" id="3.40.50.720">
    <property type="entry name" value="NAD(P)-binding Rossmann-like Domain"/>
    <property type="match status" value="1"/>
</dbReference>
<dbReference type="AlphaFoldDB" id="A0A8B7Z4F8"/>
<keyword evidence="2" id="KW-1185">Reference proteome</keyword>
<dbReference type="GeneID" id="110984537"/>
<evidence type="ECO:0000313" key="2">
    <source>
        <dbReference type="Proteomes" id="UP000694845"/>
    </source>
</evidence>
<evidence type="ECO:0000256" key="1">
    <source>
        <dbReference type="ARBA" id="ARBA00023002"/>
    </source>
</evidence>
<dbReference type="PROSITE" id="PS00061">
    <property type="entry name" value="ADH_SHORT"/>
    <property type="match status" value="1"/>
</dbReference>
<name>A0A8B7Z4F8_ACAPL</name>
<gene>
    <name evidence="3 4" type="primary">LOC110984537</name>
</gene>
<dbReference type="Proteomes" id="UP000694845">
    <property type="component" value="Unplaced"/>
</dbReference>
<dbReference type="InterPro" id="IPR002347">
    <property type="entry name" value="SDR_fam"/>
</dbReference>
<dbReference type="GO" id="GO:0016491">
    <property type="term" value="F:oxidoreductase activity"/>
    <property type="evidence" value="ECO:0007669"/>
    <property type="project" value="UniProtKB-KW"/>
</dbReference>
<dbReference type="InterPro" id="IPR036291">
    <property type="entry name" value="NAD(P)-bd_dom_sf"/>
</dbReference>
<dbReference type="PANTHER" id="PTHR44279:SF2">
    <property type="entry name" value="HYDROXYSTEROID (11-BETA) DEHYDROGENASE 1-LIKE B-RELATED"/>
    <property type="match status" value="1"/>
</dbReference>
<keyword evidence="1" id="KW-0560">Oxidoreductase</keyword>
<dbReference type="SUPFAM" id="SSF51735">
    <property type="entry name" value="NAD(P)-binding Rossmann-fold domains"/>
    <property type="match status" value="1"/>
</dbReference>
<reference evidence="3 4" key="1">
    <citation type="submission" date="2025-04" db="UniProtKB">
        <authorList>
            <consortium name="RefSeq"/>
        </authorList>
    </citation>
    <scope>IDENTIFICATION</scope>
</reference>
<dbReference type="PANTHER" id="PTHR44279">
    <property type="entry name" value="HYDROXYSTEROID (11-BETA) DEHYDROGENASE 1-LIKE B-RELATED"/>
    <property type="match status" value="1"/>
</dbReference>
<dbReference type="PRINTS" id="PR00081">
    <property type="entry name" value="GDHRDH"/>
</dbReference>
<proteinExistence type="predicted"/>
<dbReference type="InterPro" id="IPR051253">
    <property type="entry name" value="11-beta-HSD"/>
</dbReference>
<sequence length="303" mass="33348">MGLTKYLLLGVVVGYVGFLLVDRFDPASINGKRVVITGASTGIGEQIAYQYARLGARVLITARREAMLQLVVAKCKELGAQEAFYLALDMGKETDSRRLIDEAKARFGGLDHLILNHVAYGTMSVWSGELDELRQAMDVNFHSYISLASFATPMLAESKGSIGIVSSGAGKVGFPFVSKYCAAKFALHGFFGALRQEFQLQNIGISVTIFVLGSISTRNAIDHAEGMLRTYQYVTTPSETAHRIMTGTANREREVYFPLHQIVLLPLLRDSAPRLLEALMHGVVKPEVRDELLRSSNHFSTKD</sequence>
<organism evidence="2 4">
    <name type="scientific">Acanthaster planci</name>
    <name type="common">Crown-of-thorns starfish</name>
    <dbReference type="NCBI Taxonomy" id="133434"/>
    <lineage>
        <taxon>Eukaryota</taxon>
        <taxon>Metazoa</taxon>
        <taxon>Echinodermata</taxon>
        <taxon>Eleutherozoa</taxon>
        <taxon>Asterozoa</taxon>
        <taxon>Asteroidea</taxon>
        <taxon>Valvatacea</taxon>
        <taxon>Valvatida</taxon>
        <taxon>Acanthasteridae</taxon>
        <taxon>Acanthaster</taxon>
    </lineage>
</organism>
<evidence type="ECO:0000313" key="3">
    <source>
        <dbReference type="RefSeq" id="XP_022100513.1"/>
    </source>
</evidence>
<protein>
    <submittedName>
        <fullName evidence="3">Hydroxysteroid 11-beta-dehydrogenase 1-like protein A isoform X1</fullName>
    </submittedName>
    <submittedName>
        <fullName evidence="4">Hydroxysteroid 11-beta-dehydrogenase 1-like protein A isoform X2</fullName>
    </submittedName>
</protein>
<dbReference type="Pfam" id="PF00106">
    <property type="entry name" value="adh_short"/>
    <property type="match status" value="1"/>
</dbReference>
<dbReference type="KEGG" id="aplc:110984537"/>